<feature type="domain" description="Glycosyltransferase 2-like" evidence="10">
    <location>
        <begin position="4"/>
        <end position="158"/>
    </location>
</feature>
<evidence type="ECO:0000256" key="7">
    <source>
        <dbReference type="ARBA" id="ARBA00037904"/>
    </source>
</evidence>
<comment type="pathway">
    <text evidence="7">Carotenoid biosynthesis; staphyloxanthin biosynthesis; staphyloxanthin from farnesyl diphosphate: step 4/5.</text>
</comment>
<comment type="caution">
    <text evidence="11">The sequence shown here is derived from an EMBL/GenBank/DDBJ whole genome shotgun (WGS) entry which is preliminary data.</text>
</comment>
<organism evidence="11 12">
    <name type="scientific">Subtercola vilae</name>
    <dbReference type="NCBI Taxonomy" id="2056433"/>
    <lineage>
        <taxon>Bacteria</taxon>
        <taxon>Bacillati</taxon>
        <taxon>Actinomycetota</taxon>
        <taxon>Actinomycetes</taxon>
        <taxon>Micrococcales</taxon>
        <taxon>Microbacteriaceae</taxon>
        <taxon>Subtercola</taxon>
    </lineage>
</organism>
<dbReference type="SUPFAM" id="SSF53448">
    <property type="entry name" value="Nucleotide-diphospho-sugar transferases"/>
    <property type="match status" value="1"/>
</dbReference>
<accession>A0A4T2C727</accession>
<evidence type="ECO:0000256" key="4">
    <source>
        <dbReference type="ARBA" id="ARBA00022679"/>
    </source>
</evidence>
<keyword evidence="5" id="KW-0472">Membrane</keyword>
<name>A0A4T2C727_9MICO</name>
<evidence type="ECO:0000256" key="5">
    <source>
        <dbReference type="ARBA" id="ARBA00023136"/>
    </source>
</evidence>
<dbReference type="EMBL" id="QYRT01000004">
    <property type="protein sequence ID" value="TIH40047.1"/>
    <property type="molecule type" value="Genomic_DNA"/>
</dbReference>
<dbReference type="InterPro" id="IPR001173">
    <property type="entry name" value="Glyco_trans_2-like"/>
</dbReference>
<evidence type="ECO:0000256" key="9">
    <source>
        <dbReference type="ARBA" id="ARBA00040345"/>
    </source>
</evidence>
<evidence type="ECO:0000256" key="3">
    <source>
        <dbReference type="ARBA" id="ARBA00022676"/>
    </source>
</evidence>
<comment type="function">
    <text evidence="6">Catalyzes the glycosylation of 4,4'-diaponeurosporenoate, i.e. the esterification of glucose at the C1'' position with the carboxyl group of 4,4'-diaponeurosporenic acid, to form glycosyl-4,4'-diaponeurosporenoate. This is a step in the biosynthesis of staphyloxanthin, an orange pigment present in most staphylococci strains.</text>
</comment>
<gene>
    <name evidence="11" type="ORF">D4765_02655</name>
</gene>
<reference evidence="11 12" key="1">
    <citation type="journal article" date="2019" name="Microorganisms">
        <title>Systematic Affiliation and Genome Analysis of Subtercola vilae DB165(T) with Particular Emphasis on Cold Adaptation of an Isolate from a High-Altitude Cold Volcano Lake.</title>
        <authorList>
            <person name="Villalobos A.S."/>
            <person name="Wiese J."/>
            <person name="Imhoff J.F."/>
            <person name="Dorador C."/>
            <person name="Keller A."/>
            <person name="Hentschel U."/>
        </authorList>
    </citation>
    <scope>NUCLEOTIDE SEQUENCE [LARGE SCALE GENOMIC DNA]</scope>
    <source>
        <strain evidence="11 12">DB165</strain>
    </source>
</reference>
<evidence type="ECO:0000256" key="1">
    <source>
        <dbReference type="ARBA" id="ARBA00004236"/>
    </source>
</evidence>
<keyword evidence="12" id="KW-1185">Reference proteome</keyword>
<dbReference type="CDD" id="cd00761">
    <property type="entry name" value="Glyco_tranf_GTA_type"/>
    <property type="match status" value="1"/>
</dbReference>
<evidence type="ECO:0000259" key="10">
    <source>
        <dbReference type="Pfam" id="PF00535"/>
    </source>
</evidence>
<dbReference type="Proteomes" id="UP000306192">
    <property type="component" value="Unassembled WGS sequence"/>
</dbReference>
<dbReference type="OrthoDB" id="9802632at2"/>
<dbReference type="AlphaFoldDB" id="A0A4T2C727"/>
<dbReference type="GO" id="GO:0005886">
    <property type="term" value="C:plasma membrane"/>
    <property type="evidence" value="ECO:0007669"/>
    <property type="project" value="UniProtKB-SubCell"/>
</dbReference>
<protein>
    <recommendedName>
        <fullName evidence="9">4,4'-diaponeurosporenoate glycosyltransferase</fullName>
    </recommendedName>
</protein>
<dbReference type="GO" id="GO:0016757">
    <property type="term" value="F:glycosyltransferase activity"/>
    <property type="evidence" value="ECO:0007669"/>
    <property type="project" value="UniProtKB-KW"/>
</dbReference>
<evidence type="ECO:0000256" key="6">
    <source>
        <dbReference type="ARBA" id="ARBA00037281"/>
    </source>
</evidence>
<dbReference type="PANTHER" id="PTHR43646:SF2">
    <property type="entry name" value="GLYCOSYLTRANSFERASE 2-LIKE DOMAIN-CONTAINING PROTEIN"/>
    <property type="match status" value="1"/>
</dbReference>
<keyword evidence="4 11" id="KW-0808">Transferase</keyword>
<comment type="subcellular location">
    <subcellularLocation>
        <location evidence="1">Cell membrane</location>
    </subcellularLocation>
</comment>
<dbReference type="RefSeq" id="WP_136640682.1">
    <property type="nucleotide sequence ID" value="NZ_QYRT01000004.1"/>
</dbReference>
<evidence type="ECO:0000256" key="2">
    <source>
        <dbReference type="ARBA" id="ARBA00022475"/>
    </source>
</evidence>
<dbReference type="Pfam" id="PF00535">
    <property type="entry name" value="Glycos_transf_2"/>
    <property type="match status" value="1"/>
</dbReference>
<dbReference type="InterPro" id="IPR029044">
    <property type="entry name" value="Nucleotide-diphossugar_trans"/>
</dbReference>
<comment type="similarity">
    <text evidence="8">Belongs to the glycosyltransferase 2 family. CrtQ subfamily.</text>
</comment>
<keyword evidence="2" id="KW-1003">Cell membrane</keyword>
<evidence type="ECO:0000313" key="11">
    <source>
        <dbReference type="EMBL" id="TIH40047.1"/>
    </source>
</evidence>
<keyword evidence="3" id="KW-0328">Glycosyltransferase</keyword>
<sequence length="248" mass="27284">MRVSVVIPVKNDSRALASCLAALAAQTVAPDEVIVVDNASTDDSGDVAAAWGARVLYEAEPGIPAASTTGYDACRFDVIARLDADSVPPPRWIENGLARLEKEPGVDAVTGPGRFYDGPARGSWMLGALYMGAYFHSMRLALATVPLFGSTFFLRRSVWREVRGSVHCWGTDLHDDVDLSIHLTPRFTIVYDTAVWVGISSRPLTDWRTFAYRMHRGFQTLALHWPASSSVLRWRHVLLRSLAAPTSR</sequence>
<evidence type="ECO:0000313" key="12">
    <source>
        <dbReference type="Proteomes" id="UP000306192"/>
    </source>
</evidence>
<dbReference type="PANTHER" id="PTHR43646">
    <property type="entry name" value="GLYCOSYLTRANSFERASE"/>
    <property type="match status" value="1"/>
</dbReference>
<dbReference type="Gene3D" id="3.90.550.10">
    <property type="entry name" value="Spore Coat Polysaccharide Biosynthesis Protein SpsA, Chain A"/>
    <property type="match status" value="1"/>
</dbReference>
<evidence type="ECO:0000256" key="8">
    <source>
        <dbReference type="ARBA" id="ARBA00038120"/>
    </source>
</evidence>
<proteinExistence type="inferred from homology"/>